<sequence>MGFFDFLDETQDHKYAEANIARLNARFEMIVEPYRRDLEDARVLDLASHDGRWAYALSGAGAREVVGIEGRQDLIDQFESSYPRGEIADRVHLQQGDIFETLPTMVERGERFDVVAVFGIFYHIMEHYRLLKLIKHVGARLAVIDSEFIIREGPFIRIGEEETSKELNSIPHEQGQDRAPVGVPSREAVERMADTLGYDTAWTDWSARRADQRRGLRDYYRTDHWKRRGTCALRLR</sequence>
<dbReference type="Pfam" id="PF13649">
    <property type="entry name" value="Methyltransf_25"/>
    <property type="match status" value="1"/>
</dbReference>
<feature type="domain" description="Methyltransferase" evidence="1">
    <location>
        <begin position="43"/>
        <end position="136"/>
    </location>
</feature>
<dbReference type="AlphaFoldDB" id="A0A930V179"/>
<dbReference type="SUPFAM" id="SSF53335">
    <property type="entry name" value="S-adenosyl-L-methionine-dependent methyltransferases"/>
    <property type="match status" value="1"/>
</dbReference>
<organism evidence="2 3">
    <name type="scientific">Nocardioides acrostichi</name>
    <dbReference type="NCBI Taxonomy" id="2784339"/>
    <lineage>
        <taxon>Bacteria</taxon>
        <taxon>Bacillati</taxon>
        <taxon>Actinomycetota</taxon>
        <taxon>Actinomycetes</taxon>
        <taxon>Propionibacteriales</taxon>
        <taxon>Nocardioidaceae</taxon>
        <taxon>Nocardioides</taxon>
    </lineage>
</organism>
<proteinExistence type="predicted"/>
<dbReference type="EMBL" id="JADIVZ010000004">
    <property type="protein sequence ID" value="MBF4162001.1"/>
    <property type="molecule type" value="Genomic_DNA"/>
</dbReference>
<dbReference type="InterPro" id="IPR029063">
    <property type="entry name" value="SAM-dependent_MTases_sf"/>
</dbReference>
<name>A0A930V179_9ACTN</name>
<keyword evidence="3" id="KW-1185">Reference proteome</keyword>
<evidence type="ECO:0000313" key="3">
    <source>
        <dbReference type="Proteomes" id="UP000656804"/>
    </source>
</evidence>
<evidence type="ECO:0000313" key="2">
    <source>
        <dbReference type="EMBL" id="MBF4162001.1"/>
    </source>
</evidence>
<gene>
    <name evidence="2" type="ORF">ISG29_09885</name>
</gene>
<reference evidence="2" key="1">
    <citation type="submission" date="2020-11" db="EMBL/GenBank/DDBJ databases">
        <title>Nocardioides sp. CBS4Y-1, whole genome shotgun sequence.</title>
        <authorList>
            <person name="Tuo L."/>
        </authorList>
    </citation>
    <scope>NUCLEOTIDE SEQUENCE</scope>
    <source>
        <strain evidence="2">CBS4Y-1</strain>
    </source>
</reference>
<dbReference type="GO" id="GO:0032259">
    <property type="term" value="P:methylation"/>
    <property type="evidence" value="ECO:0007669"/>
    <property type="project" value="UniProtKB-KW"/>
</dbReference>
<dbReference type="RefSeq" id="WP_194503276.1">
    <property type="nucleotide sequence ID" value="NZ_JADIVZ010000004.1"/>
</dbReference>
<evidence type="ECO:0000259" key="1">
    <source>
        <dbReference type="Pfam" id="PF13649"/>
    </source>
</evidence>
<dbReference type="Gene3D" id="3.40.50.150">
    <property type="entry name" value="Vaccinia Virus protein VP39"/>
    <property type="match status" value="1"/>
</dbReference>
<dbReference type="Proteomes" id="UP000656804">
    <property type="component" value="Unassembled WGS sequence"/>
</dbReference>
<accession>A0A930V179</accession>
<dbReference type="InterPro" id="IPR041698">
    <property type="entry name" value="Methyltransf_25"/>
</dbReference>
<keyword evidence="2" id="KW-0808">Transferase</keyword>
<dbReference type="CDD" id="cd02440">
    <property type="entry name" value="AdoMet_MTases"/>
    <property type="match status" value="1"/>
</dbReference>
<comment type="caution">
    <text evidence="2">The sequence shown here is derived from an EMBL/GenBank/DDBJ whole genome shotgun (WGS) entry which is preliminary data.</text>
</comment>
<dbReference type="GO" id="GO:0008168">
    <property type="term" value="F:methyltransferase activity"/>
    <property type="evidence" value="ECO:0007669"/>
    <property type="project" value="UniProtKB-KW"/>
</dbReference>
<keyword evidence="2" id="KW-0489">Methyltransferase</keyword>
<protein>
    <submittedName>
        <fullName evidence="2">Class I SAM-dependent methyltransferase</fullName>
    </submittedName>
</protein>